<dbReference type="Gene3D" id="3.40.630.30">
    <property type="match status" value="1"/>
</dbReference>
<reference evidence="2" key="2">
    <citation type="submission" date="2020-09" db="EMBL/GenBank/DDBJ databases">
        <authorList>
            <person name="Sun Q."/>
            <person name="Zhou Y."/>
        </authorList>
    </citation>
    <scope>NUCLEOTIDE SEQUENCE</scope>
    <source>
        <strain evidence="2">CGMCC 1.12698</strain>
    </source>
</reference>
<protein>
    <recommendedName>
        <fullName evidence="1">N-acetyltransferase domain-containing protein</fullName>
    </recommendedName>
</protein>
<keyword evidence="3" id="KW-1185">Reference proteome</keyword>
<feature type="domain" description="N-acetyltransferase" evidence="1">
    <location>
        <begin position="2"/>
        <end position="156"/>
    </location>
</feature>
<evidence type="ECO:0000313" key="2">
    <source>
        <dbReference type="EMBL" id="GGE62893.1"/>
    </source>
</evidence>
<dbReference type="InterPro" id="IPR016181">
    <property type="entry name" value="Acyl_CoA_acyltransferase"/>
</dbReference>
<reference evidence="2" key="1">
    <citation type="journal article" date="2014" name="Int. J. Syst. Evol. Microbiol.">
        <title>Complete genome sequence of Corynebacterium casei LMG S-19264T (=DSM 44701T), isolated from a smear-ripened cheese.</title>
        <authorList>
            <consortium name="US DOE Joint Genome Institute (JGI-PGF)"/>
            <person name="Walter F."/>
            <person name="Albersmeier A."/>
            <person name="Kalinowski J."/>
            <person name="Ruckert C."/>
        </authorList>
    </citation>
    <scope>NUCLEOTIDE SEQUENCE</scope>
    <source>
        <strain evidence="2">CGMCC 1.12698</strain>
    </source>
</reference>
<sequence length="158" mass="19017">MFVFRPMHVERDKETIVLFRRDSFLVSFGHIDGFSSEDKYVDWVTERSALFPDGFILVEEHGEAVGQIELQIVEYEDKRIGYVHLLYLVESYRDEGRGKELFDYAERFFQLQHVEQYHLRVSVTNERAIAFYKKMDLKIMKTELEGKVYRMNKRLEFL</sequence>
<gene>
    <name evidence="2" type="ORF">GCM10007140_11470</name>
</gene>
<organism evidence="2 3">
    <name type="scientific">Priestia taiwanensis</name>
    <dbReference type="NCBI Taxonomy" id="1347902"/>
    <lineage>
        <taxon>Bacteria</taxon>
        <taxon>Bacillati</taxon>
        <taxon>Bacillota</taxon>
        <taxon>Bacilli</taxon>
        <taxon>Bacillales</taxon>
        <taxon>Bacillaceae</taxon>
        <taxon>Priestia</taxon>
    </lineage>
</organism>
<dbReference type="RefSeq" id="WP_188387439.1">
    <property type="nucleotide sequence ID" value="NZ_BMFK01000001.1"/>
</dbReference>
<dbReference type="GO" id="GO:0016747">
    <property type="term" value="F:acyltransferase activity, transferring groups other than amino-acyl groups"/>
    <property type="evidence" value="ECO:0007669"/>
    <property type="project" value="InterPro"/>
</dbReference>
<dbReference type="EMBL" id="BMFK01000001">
    <property type="protein sequence ID" value="GGE62893.1"/>
    <property type="molecule type" value="Genomic_DNA"/>
</dbReference>
<comment type="caution">
    <text evidence="2">The sequence shown here is derived from an EMBL/GenBank/DDBJ whole genome shotgun (WGS) entry which is preliminary data.</text>
</comment>
<dbReference type="AlphaFoldDB" id="A0A917ANG5"/>
<evidence type="ECO:0000313" key="3">
    <source>
        <dbReference type="Proteomes" id="UP000605259"/>
    </source>
</evidence>
<dbReference type="CDD" id="cd04301">
    <property type="entry name" value="NAT_SF"/>
    <property type="match status" value="1"/>
</dbReference>
<proteinExistence type="predicted"/>
<dbReference type="PROSITE" id="PS51186">
    <property type="entry name" value="GNAT"/>
    <property type="match status" value="1"/>
</dbReference>
<evidence type="ECO:0000259" key="1">
    <source>
        <dbReference type="PROSITE" id="PS51186"/>
    </source>
</evidence>
<dbReference type="Pfam" id="PF00583">
    <property type="entry name" value="Acetyltransf_1"/>
    <property type="match status" value="1"/>
</dbReference>
<dbReference type="PANTHER" id="PTHR43072">
    <property type="entry name" value="N-ACETYLTRANSFERASE"/>
    <property type="match status" value="1"/>
</dbReference>
<dbReference type="InterPro" id="IPR000182">
    <property type="entry name" value="GNAT_dom"/>
</dbReference>
<accession>A0A917ANG5</accession>
<dbReference type="Proteomes" id="UP000605259">
    <property type="component" value="Unassembled WGS sequence"/>
</dbReference>
<name>A0A917ANG5_9BACI</name>
<dbReference type="SUPFAM" id="SSF55729">
    <property type="entry name" value="Acyl-CoA N-acyltransferases (Nat)"/>
    <property type="match status" value="1"/>
</dbReference>